<keyword evidence="13" id="KW-1185">Reference proteome</keyword>
<dbReference type="InterPro" id="IPR000014">
    <property type="entry name" value="PAS"/>
</dbReference>
<keyword evidence="3" id="KW-0597">Phosphoprotein</keyword>
<dbReference type="SUPFAM" id="SSF55874">
    <property type="entry name" value="ATPase domain of HSP90 chaperone/DNA topoisomerase II/histidine kinase"/>
    <property type="match status" value="1"/>
</dbReference>
<dbReference type="Gene3D" id="1.10.287.130">
    <property type="match status" value="1"/>
</dbReference>
<name>A0ABM7PKZ1_9BACT</name>
<dbReference type="SUPFAM" id="SSF55785">
    <property type="entry name" value="PYP-like sensor domain (PAS domain)"/>
    <property type="match status" value="1"/>
</dbReference>
<proteinExistence type="predicted"/>
<keyword evidence="9" id="KW-1133">Transmembrane helix</keyword>
<sequence>MPSERKFWSEVPPWIFIGAVVVLLPISSWVTFDKIKRQRENSIQILIEKGAALIRSFEASTRTGFMADNFQETRKLQKLLFETARQPDISYILVAQEDGRIIAHNKESLAGKRLNLTYQGEDLDLRRISGSGRLFWQIVPEENGKQTLVIFRRFTQEASSLLRMQISKYDHQQLPDAVLKLEKAPERIIFVGLDMSSVEKAGKIEMQDSLISGVVLLLSGFGGVILLFMIQAYQSTRSSLSRIKAFSDTIVENLPIGLMAFDSSFRILSFNHVANSVMQLPDNSTGKEARALLPEELTSRIQELNYGIGVVEDLIECTTPGGDTLPLEVSAAPLKNEENEVTGYICLFKDLTEVHSLKREVERTRRLASVGKLAAGVAHEIRNPLSSIKGFATYFSERYKDNPNDLNIAQIMIKEVDRLNRVVGQLLEFARPVSLTPKRVPLGTFVDSCVKLVSMRAREKGITIATAFEEAPESVFLDPDKISQVLLNLFLNAIEATEQGGTINVLVTRPLGSANLVISVTDTGCGISEENRAHIFDPYFTTKSSGTGLGLAISHNIVESHGGEIRIKSIEGEGTAITLVIPTKAEQTDHDKKLLDSGC</sequence>
<evidence type="ECO:0000313" key="13">
    <source>
        <dbReference type="Proteomes" id="UP001320148"/>
    </source>
</evidence>
<dbReference type="PROSITE" id="PS50109">
    <property type="entry name" value="HIS_KIN"/>
    <property type="match status" value="1"/>
</dbReference>
<feature type="transmembrane region" description="Helical" evidence="9">
    <location>
        <begin position="12"/>
        <end position="32"/>
    </location>
</feature>
<dbReference type="EC" id="2.7.13.3" evidence="2"/>
<dbReference type="Gene3D" id="3.30.565.10">
    <property type="entry name" value="Histidine kinase-like ATPase, C-terminal domain"/>
    <property type="match status" value="1"/>
</dbReference>
<keyword evidence="9" id="KW-0812">Transmembrane</keyword>
<dbReference type="PANTHER" id="PTHR43065">
    <property type="entry name" value="SENSOR HISTIDINE KINASE"/>
    <property type="match status" value="1"/>
</dbReference>
<keyword evidence="8" id="KW-0902">Two-component regulatory system</keyword>
<evidence type="ECO:0000256" key="1">
    <source>
        <dbReference type="ARBA" id="ARBA00000085"/>
    </source>
</evidence>
<dbReference type="InterPro" id="IPR005467">
    <property type="entry name" value="His_kinase_dom"/>
</dbReference>
<dbReference type="SMART" id="SM00387">
    <property type="entry name" value="HATPase_c"/>
    <property type="match status" value="1"/>
</dbReference>
<evidence type="ECO:0000256" key="9">
    <source>
        <dbReference type="SAM" id="Phobius"/>
    </source>
</evidence>
<dbReference type="Pfam" id="PF00512">
    <property type="entry name" value="HisKA"/>
    <property type="match status" value="1"/>
</dbReference>
<evidence type="ECO:0000256" key="6">
    <source>
        <dbReference type="ARBA" id="ARBA00022777"/>
    </source>
</evidence>
<evidence type="ECO:0000256" key="5">
    <source>
        <dbReference type="ARBA" id="ARBA00022741"/>
    </source>
</evidence>
<dbReference type="SUPFAM" id="SSF47384">
    <property type="entry name" value="Homodimeric domain of signal transducing histidine kinase"/>
    <property type="match status" value="1"/>
</dbReference>
<comment type="catalytic activity">
    <reaction evidence="1">
        <text>ATP + protein L-histidine = ADP + protein N-phospho-L-histidine.</text>
        <dbReference type="EC" id="2.7.13.3"/>
    </reaction>
</comment>
<keyword evidence="7" id="KW-0067">ATP-binding</keyword>
<dbReference type="CDD" id="cd18774">
    <property type="entry name" value="PDC2_HK_sensor"/>
    <property type="match status" value="1"/>
</dbReference>
<accession>A0ABM7PKZ1</accession>
<feature type="domain" description="Histidine kinase" evidence="10">
    <location>
        <begin position="376"/>
        <end position="585"/>
    </location>
</feature>
<evidence type="ECO:0000256" key="2">
    <source>
        <dbReference type="ARBA" id="ARBA00012438"/>
    </source>
</evidence>
<dbReference type="PROSITE" id="PS50113">
    <property type="entry name" value="PAC"/>
    <property type="match status" value="1"/>
</dbReference>
<organism evidence="12 13">
    <name type="scientific">Desulfoluna limicola</name>
    <dbReference type="NCBI Taxonomy" id="2810562"/>
    <lineage>
        <taxon>Bacteria</taxon>
        <taxon>Pseudomonadati</taxon>
        <taxon>Thermodesulfobacteriota</taxon>
        <taxon>Desulfobacteria</taxon>
        <taxon>Desulfobacterales</taxon>
        <taxon>Desulfolunaceae</taxon>
        <taxon>Desulfoluna</taxon>
    </lineage>
</organism>
<keyword evidence="6" id="KW-0418">Kinase</keyword>
<feature type="transmembrane region" description="Helical" evidence="9">
    <location>
        <begin position="210"/>
        <end position="233"/>
    </location>
</feature>
<evidence type="ECO:0000256" key="7">
    <source>
        <dbReference type="ARBA" id="ARBA00022840"/>
    </source>
</evidence>
<dbReference type="Gene3D" id="3.30.450.20">
    <property type="entry name" value="PAS domain"/>
    <property type="match status" value="1"/>
</dbReference>
<gene>
    <name evidence="12" type="ORF">DSLASN_35690</name>
</gene>
<dbReference type="EMBL" id="AP024488">
    <property type="protein sequence ID" value="BCS97937.1"/>
    <property type="molecule type" value="Genomic_DNA"/>
</dbReference>
<dbReference type="InterPro" id="IPR036890">
    <property type="entry name" value="HATPase_C_sf"/>
</dbReference>
<dbReference type="PRINTS" id="PR00344">
    <property type="entry name" value="BCTRLSENSOR"/>
</dbReference>
<feature type="domain" description="PAC" evidence="11">
    <location>
        <begin position="304"/>
        <end position="363"/>
    </location>
</feature>
<dbReference type="InterPro" id="IPR036097">
    <property type="entry name" value="HisK_dim/P_sf"/>
</dbReference>
<dbReference type="NCBIfam" id="TIGR00229">
    <property type="entry name" value="sensory_box"/>
    <property type="match status" value="1"/>
</dbReference>
<evidence type="ECO:0000259" key="10">
    <source>
        <dbReference type="PROSITE" id="PS50109"/>
    </source>
</evidence>
<dbReference type="InterPro" id="IPR001610">
    <property type="entry name" value="PAC"/>
</dbReference>
<dbReference type="PANTHER" id="PTHR43065:SF10">
    <property type="entry name" value="PEROXIDE STRESS-ACTIVATED HISTIDINE KINASE MAK3"/>
    <property type="match status" value="1"/>
</dbReference>
<dbReference type="InterPro" id="IPR004358">
    <property type="entry name" value="Sig_transdc_His_kin-like_C"/>
</dbReference>
<keyword evidence="5" id="KW-0547">Nucleotide-binding</keyword>
<evidence type="ECO:0000259" key="11">
    <source>
        <dbReference type="PROSITE" id="PS50113"/>
    </source>
</evidence>
<dbReference type="InterPro" id="IPR003661">
    <property type="entry name" value="HisK_dim/P_dom"/>
</dbReference>
<dbReference type="CDD" id="cd00082">
    <property type="entry name" value="HisKA"/>
    <property type="match status" value="1"/>
</dbReference>
<keyword evidence="4" id="KW-0808">Transferase</keyword>
<dbReference type="InterPro" id="IPR003594">
    <property type="entry name" value="HATPase_dom"/>
</dbReference>
<protein>
    <recommendedName>
        <fullName evidence="2">histidine kinase</fullName>
        <ecNumber evidence="2">2.7.13.3</ecNumber>
    </recommendedName>
</protein>
<dbReference type="InterPro" id="IPR035965">
    <property type="entry name" value="PAS-like_dom_sf"/>
</dbReference>
<evidence type="ECO:0000256" key="3">
    <source>
        <dbReference type="ARBA" id="ARBA00022553"/>
    </source>
</evidence>
<dbReference type="Pfam" id="PF13426">
    <property type="entry name" value="PAS_9"/>
    <property type="match status" value="1"/>
</dbReference>
<reference evidence="12 13" key="1">
    <citation type="submission" date="2021-02" db="EMBL/GenBank/DDBJ databases">
        <title>Complete genome of Desulfoluna sp. strain ASN36.</title>
        <authorList>
            <person name="Takahashi A."/>
            <person name="Kojima H."/>
            <person name="Fukui M."/>
        </authorList>
    </citation>
    <scope>NUCLEOTIDE SEQUENCE [LARGE SCALE GENOMIC DNA]</scope>
    <source>
        <strain evidence="12 13">ASN36</strain>
    </source>
</reference>
<keyword evidence="9" id="KW-0472">Membrane</keyword>
<dbReference type="Proteomes" id="UP001320148">
    <property type="component" value="Chromosome"/>
</dbReference>
<evidence type="ECO:0000313" key="12">
    <source>
        <dbReference type="EMBL" id="BCS97937.1"/>
    </source>
</evidence>
<dbReference type="InterPro" id="IPR000700">
    <property type="entry name" value="PAS-assoc_C"/>
</dbReference>
<dbReference type="SMART" id="SM00388">
    <property type="entry name" value="HisKA"/>
    <property type="match status" value="1"/>
</dbReference>
<dbReference type="Pfam" id="PF02518">
    <property type="entry name" value="HATPase_c"/>
    <property type="match status" value="1"/>
</dbReference>
<evidence type="ECO:0000256" key="4">
    <source>
        <dbReference type="ARBA" id="ARBA00022679"/>
    </source>
</evidence>
<evidence type="ECO:0000256" key="8">
    <source>
        <dbReference type="ARBA" id="ARBA00023012"/>
    </source>
</evidence>
<dbReference type="RefSeq" id="WP_236889348.1">
    <property type="nucleotide sequence ID" value="NZ_AP024488.1"/>
</dbReference>
<dbReference type="SMART" id="SM00086">
    <property type="entry name" value="PAC"/>
    <property type="match status" value="1"/>
</dbReference>